<comment type="subcellular location">
    <subcellularLocation>
        <location evidence="1">Cytoplasm</location>
    </subcellularLocation>
</comment>
<dbReference type="VEuPathDB" id="AmoebaDB:EIN_097200"/>
<dbReference type="GeneID" id="14886201"/>
<evidence type="ECO:0000256" key="2">
    <source>
        <dbReference type="ARBA" id="ARBA00022468"/>
    </source>
</evidence>
<evidence type="ECO:0000256" key="4">
    <source>
        <dbReference type="ARBA" id="ARBA00037092"/>
    </source>
</evidence>
<organism evidence="6 7">
    <name type="scientific">Entamoeba invadens IP1</name>
    <dbReference type="NCBI Taxonomy" id="370355"/>
    <lineage>
        <taxon>Eukaryota</taxon>
        <taxon>Amoebozoa</taxon>
        <taxon>Evosea</taxon>
        <taxon>Archamoebae</taxon>
        <taxon>Mastigamoebida</taxon>
        <taxon>Entamoebidae</taxon>
        <taxon>Entamoeba</taxon>
    </lineage>
</organism>
<comment type="function">
    <text evidence="4">Rho GTPase-activating protein involved in the signal transduction pathway.</text>
</comment>
<dbReference type="PANTHER" id="PTHR23176">
    <property type="entry name" value="RHO/RAC/CDC GTPASE-ACTIVATING PROTEIN"/>
    <property type="match status" value="1"/>
</dbReference>
<keyword evidence="3" id="KW-0963">Cytoplasm</keyword>
<dbReference type="SUPFAM" id="SSF48350">
    <property type="entry name" value="GTPase activation domain, GAP"/>
    <property type="match status" value="1"/>
</dbReference>
<evidence type="ECO:0000256" key="1">
    <source>
        <dbReference type="ARBA" id="ARBA00004496"/>
    </source>
</evidence>
<dbReference type="PROSITE" id="PS50238">
    <property type="entry name" value="RHOGAP"/>
    <property type="match status" value="1"/>
</dbReference>
<evidence type="ECO:0000313" key="6">
    <source>
        <dbReference type="EMBL" id="ELP87453.1"/>
    </source>
</evidence>
<dbReference type="Proteomes" id="UP000014680">
    <property type="component" value="Unassembled WGS sequence"/>
</dbReference>
<protein>
    <recommendedName>
        <fullName evidence="5">Rho-GAP domain-containing protein</fullName>
    </recommendedName>
</protein>
<dbReference type="InterPro" id="IPR050729">
    <property type="entry name" value="Rho-GAP"/>
</dbReference>
<evidence type="ECO:0000259" key="5">
    <source>
        <dbReference type="PROSITE" id="PS50238"/>
    </source>
</evidence>
<dbReference type="KEGG" id="eiv:EIN_097200"/>
<dbReference type="PANTHER" id="PTHR23176:SF129">
    <property type="entry name" value="RHO GTPASE ACTIVATING PROTEIN AT 16F, ISOFORM E-RELATED"/>
    <property type="match status" value="1"/>
</dbReference>
<dbReference type="SMART" id="SM00324">
    <property type="entry name" value="RhoGAP"/>
    <property type="match status" value="1"/>
</dbReference>
<keyword evidence="7" id="KW-1185">Reference proteome</keyword>
<gene>
    <name evidence="6" type="ORF">EIN_097200</name>
</gene>
<dbReference type="InterPro" id="IPR008936">
    <property type="entry name" value="Rho_GTPase_activation_prot"/>
</dbReference>
<dbReference type="InterPro" id="IPR000198">
    <property type="entry name" value="RhoGAP_dom"/>
</dbReference>
<dbReference type="OMA" id="CAGACHN"/>
<dbReference type="OrthoDB" id="19380at2759"/>
<dbReference type="GO" id="GO:0007165">
    <property type="term" value="P:signal transduction"/>
    <property type="evidence" value="ECO:0007669"/>
    <property type="project" value="InterPro"/>
</dbReference>
<sequence>MKKVFGVQLEDVELYEGVPKPVYDTLCYFHHHPDLLETEGLFRVSGSLTNILEIKKLYNEGQQVDLEKYDVHTVSATFKAFFRELPESLVTAENTDLFLVFIELDQKFNQDKNKTITKLQNVLNELPLVYLNVLKTLIQFLVLVEQKKDINKMDSKNLSLSL</sequence>
<dbReference type="Pfam" id="PF00620">
    <property type="entry name" value="RhoGAP"/>
    <property type="match status" value="1"/>
</dbReference>
<reference evidence="6 7" key="1">
    <citation type="submission" date="2012-10" db="EMBL/GenBank/DDBJ databases">
        <authorList>
            <person name="Zafar N."/>
            <person name="Inman J."/>
            <person name="Hall N."/>
            <person name="Lorenzi H."/>
            <person name="Caler E."/>
        </authorList>
    </citation>
    <scope>NUCLEOTIDE SEQUENCE [LARGE SCALE GENOMIC DNA]</scope>
    <source>
        <strain evidence="6 7">IP1</strain>
    </source>
</reference>
<dbReference type="EMBL" id="KB206860">
    <property type="protein sequence ID" value="ELP87453.1"/>
    <property type="molecule type" value="Genomic_DNA"/>
</dbReference>
<keyword evidence="2" id="KW-0343">GTPase activation</keyword>
<dbReference type="CDD" id="cd00159">
    <property type="entry name" value="RhoGAP"/>
    <property type="match status" value="1"/>
</dbReference>
<name>A0A0A1U426_ENTIV</name>
<feature type="domain" description="Rho-GAP" evidence="5">
    <location>
        <begin position="7"/>
        <end position="162"/>
    </location>
</feature>
<dbReference type="Gene3D" id="1.10.555.10">
    <property type="entry name" value="Rho GTPase activation protein"/>
    <property type="match status" value="1"/>
</dbReference>
<evidence type="ECO:0000256" key="3">
    <source>
        <dbReference type="ARBA" id="ARBA00022490"/>
    </source>
</evidence>
<dbReference type="AlphaFoldDB" id="A0A0A1U426"/>
<dbReference type="GO" id="GO:0005096">
    <property type="term" value="F:GTPase activator activity"/>
    <property type="evidence" value="ECO:0007669"/>
    <property type="project" value="UniProtKB-KW"/>
</dbReference>
<dbReference type="GO" id="GO:0005737">
    <property type="term" value="C:cytoplasm"/>
    <property type="evidence" value="ECO:0007669"/>
    <property type="project" value="UniProtKB-SubCell"/>
</dbReference>
<dbReference type="RefSeq" id="XP_004254224.1">
    <property type="nucleotide sequence ID" value="XM_004254176.1"/>
</dbReference>
<accession>A0A0A1U426</accession>
<proteinExistence type="predicted"/>
<evidence type="ECO:0000313" key="7">
    <source>
        <dbReference type="Proteomes" id="UP000014680"/>
    </source>
</evidence>